<name>A0A7C0U3Y7_DESA2</name>
<dbReference type="Proteomes" id="UP000886289">
    <property type="component" value="Unassembled WGS sequence"/>
</dbReference>
<evidence type="ECO:0000313" key="1">
    <source>
        <dbReference type="EMBL" id="HDD45240.1"/>
    </source>
</evidence>
<comment type="caution">
    <text evidence="1">The sequence shown here is derived from an EMBL/GenBank/DDBJ whole genome shotgun (WGS) entry which is preliminary data.</text>
</comment>
<organism evidence="1">
    <name type="scientific">Desulfofervidus auxilii</name>
    <dbReference type="NCBI Taxonomy" id="1621989"/>
    <lineage>
        <taxon>Bacteria</taxon>
        <taxon>Pseudomonadati</taxon>
        <taxon>Thermodesulfobacteriota</taxon>
        <taxon>Candidatus Desulfofervidia</taxon>
        <taxon>Candidatus Desulfofervidales</taxon>
        <taxon>Candidatus Desulfofervidaceae</taxon>
        <taxon>Candidatus Desulfofervidus</taxon>
    </lineage>
</organism>
<dbReference type="EMBL" id="DRBS01000381">
    <property type="protein sequence ID" value="HDD45240.1"/>
    <property type="molecule type" value="Genomic_DNA"/>
</dbReference>
<sequence length="146" mass="17592">MAKKRLITEEEKIFIRDTFEWFSNEAVKEGIVSKKWKDDLINYIYEEMKAEGKVIKKASIRRNLNRMLAFYYDKGIQARSGKRYLKYIEKFLKHTYEQYLQLPNVSIAAHFLEIEHARDYKADIEILKILPNVQTRTFDIIRYYPG</sequence>
<protein>
    <submittedName>
        <fullName evidence="1">Uncharacterized protein</fullName>
    </submittedName>
</protein>
<accession>A0A7C0U3Y7</accession>
<proteinExistence type="predicted"/>
<reference evidence="1" key="1">
    <citation type="journal article" date="2020" name="mSystems">
        <title>Genome- and Community-Level Interaction Insights into Carbon Utilization and Element Cycling Functions of Hydrothermarchaeota in Hydrothermal Sediment.</title>
        <authorList>
            <person name="Zhou Z."/>
            <person name="Liu Y."/>
            <person name="Xu W."/>
            <person name="Pan J."/>
            <person name="Luo Z.H."/>
            <person name="Li M."/>
        </authorList>
    </citation>
    <scope>NUCLEOTIDE SEQUENCE [LARGE SCALE GENOMIC DNA]</scope>
    <source>
        <strain evidence="1">HyVt-233</strain>
    </source>
</reference>
<dbReference type="AlphaFoldDB" id="A0A7C0U3Y7"/>
<gene>
    <name evidence="1" type="ORF">ENG63_10355</name>
</gene>